<dbReference type="NCBIfam" id="NF041419">
    <property type="entry name" value="CC_star_Cory"/>
    <property type="match status" value="1"/>
</dbReference>
<evidence type="ECO:0000313" key="2">
    <source>
        <dbReference type="Proteomes" id="UP000000379"/>
    </source>
</evidence>
<dbReference type="EMBL" id="CP002049">
    <property type="protein sequence ID" value="ADI14144.1"/>
    <property type="molecule type" value="Genomic_DNA"/>
</dbReference>
<dbReference type="OrthoDB" id="5358049at2"/>
<evidence type="ECO:0000313" key="1">
    <source>
        <dbReference type="EMBL" id="ADI14144.1"/>
    </source>
</evidence>
<keyword evidence="2" id="KW-1185">Reference proteome</keyword>
<name>D7CVB6_TRURR</name>
<gene>
    <name evidence="1" type="ordered locus">Trad_1017</name>
</gene>
<reference evidence="1 2" key="2">
    <citation type="journal article" date="2011" name="Stand. Genomic Sci.">
        <title>Complete genome sequence of Truepera radiovictrix type strain (RQ-24).</title>
        <authorList>
            <person name="Ivanova N."/>
            <person name="Rohde C."/>
            <person name="Munk C."/>
            <person name="Nolan M."/>
            <person name="Lucas S."/>
            <person name="Del Rio T.G."/>
            <person name="Tice H."/>
            <person name="Deshpande S."/>
            <person name="Cheng J.F."/>
            <person name="Tapia R."/>
            <person name="Han C."/>
            <person name="Goodwin L."/>
            <person name="Pitluck S."/>
            <person name="Liolios K."/>
            <person name="Mavromatis K."/>
            <person name="Mikhailova N."/>
            <person name="Pati A."/>
            <person name="Chen A."/>
            <person name="Palaniappan K."/>
            <person name="Land M."/>
            <person name="Hauser L."/>
            <person name="Chang Y.J."/>
            <person name="Jeffries C.D."/>
            <person name="Brambilla E."/>
            <person name="Rohde M."/>
            <person name="Goker M."/>
            <person name="Tindall B.J."/>
            <person name="Woyke T."/>
            <person name="Bristow J."/>
            <person name="Eisen J.A."/>
            <person name="Markowitz V."/>
            <person name="Hugenholtz P."/>
            <person name="Kyrpides N.C."/>
            <person name="Klenk H.P."/>
            <person name="Lapidus A."/>
        </authorList>
    </citation>
    <scope>NUCLEOTIDE SEQUENCE [LARGE SCALE GENOMIC DNA]</scope>
    <source>
        <strain evidence="2">DSM 17093 / CIP 108686 / LMG 22925 / RQ-24</strain>
    </source>
</reference>
<dbReference type="STRING" id="649638.Trad_1017"/>
<dbReference type="InterPro" id="IPR058303">
    <property type="entry name" value="DUF7990"/>
</dbReference>
<accession>D7CVB6</accession>
<dbReference type="HOGENOM" id="CLU_176775_1_0_0"/>
<protein>
    <recommendedName>
        <fullName evidence="3">DNA helicase</fullName>
    </recommendedName>
</protein>
<organism evidence="1 2">
    <name type="scientific">Truepera radiovictrix (strain DSM 17093 / CIP 108686 / LMG 22925 / RQ-24)</name>
    <dbReference type="NCBI Taxonomy" id="649638"/>
    <lineage>
        <taxon>Bacteria</taxon>
        <taxon>Thermotogati</taxon>
        <taxon>Deinococcota</taxon>
        <taxon>Deinococci</taxon>
        <taxon>Trueperales</taxon>
        <taxon>Trueperaceae</taxon>
        <taxon>Truepera</taxon>
    </lineage>
</organism>
<dbReference type="RefSeq" id="WP_013177515.1">
    <property type="nucleotide sequence ID" value="NC_014221.1"/>
</dbReference>
<dbReference type="Pfam" id="PF25952">
    <property type="entry name" value="DUF7990"/>
    <property type="match status" value="1"/>
</dbReference>
<dbReference type="eggNOG" id="ENOG5032S6W">
    <property type="taxonomic scope" value="Bacteria"/>
</dbReference>
<sequence>MRATFKTVQDFLSEFYAAPYRSAVARAKRDQDDLFMLMVFAELLGVENPATYYTLELQPLLYDRFHAWHTRMGMERSPLDHFRCC</sequence>
<dbReference type="KEGG" id="tra:Trad_1017"/>
<proteinExistence type="predicted"/>
<dbReference type="AlphaFoldDB" id="D7CVB6"/>
<evidence type="ECO:0008006" key="3">
    <source>
        <dbReference type="Google" id="ProtNLM"/>
    </source>
</evidence>
<dbReference type="InterPro" id="IPR047717">
    <property type="entry name" value="CC_star_Cory"/>
</dbReference>
<dbReference type="Proteomes" id="UP000000379">
    <property type="component" value="Chromosome"/>
</dbReference>
<reference evidence="2" key="1">
    <citation type="submission" date="2010-05" db="EMBL/GenBank/DDBJ databases">
        <title>The complete genome of Truepera radiovictris DSM 17093.</title>
        <authorList>
            <consortium name="US DOE Joint Genome Institute (JGI-PGF)"/>
            <person name="Lucas S."/>
            <person name="Copeland A."/>
            <person name="Lapidus A."/>
            <person name="Glavina del Rio T."/>
            <person name="Dalin E."/>
            <person name="Tice H."/>
            <person name="Bruce D."/>
            <person name="Goodwin L."/>
            <person name="Pitluck S."/>
            <person name="Kyrpides N."/>
            <person name="Mavromatis K."/>
            <person name="Ovchinnikova G."/>
            <person name="Munk A.C."/>
            <person name="Detter J.C."/>
            <person name="Han C."/>
            <person name="Tapia R."/>
            <person name="Land M."/>
            <person name="Hauser L."/>
            <person name="Markowitz V."/>
            <person name="Cheng J.-F."/>
            <person name="Hugenholtz P."/>
            <person name="Woyke T."/>
            <person name="Wu D."/>
            <person name="Tindall B."/>
            <person name="Pomrenke H.G."/>
            <person name="Brambilla E."/>
            <person name="Klenk H.-P."/>
            <person name="Eisen J.A."/>
        </authorList>
    </citation>
    <scope>NUCLEOTIDE SEQUENCE [LARGE SCALE GENOMIC DNA]</scope>
    <source>
        <strain evidence="2">DSM 17093 / CIP 108686 / LMG 22925 / RQ-24</strain>
    </source>
</reference>